<proteinExistence type="predicted"/>
<keyword evidence="2" id="KW-1185">Reference proteome</keyword>
<name>A0ABD0JS08_9CAEN</name>
<organism evidence="1 2">
    <name type="scientific">Batillaria attramentaria</name>
    <dbReference type="NCBI Taxonomy" id="370345"/>
    <lineage>
        <taxon>Eukaryota</taxon>
        <taxon>Metazoa</taxon>
        <taxon>Spiralia</taxon>
        <taxon>Lophotrochozoa</taxon>
        <taxon>Mollusca</taxon>
        <taxon>Gastropoda</taxon>
        <taxon>Caenogastropoda</taxon>
        <taxon>Sorbeoconcha</taxon>
        <taxon>Cerithioidea</taxon>
        <taxon>Batillariidae</taxon>
        <taxon>Batillaria</taxon>
    </lineage>
</organism>
<accession>A0ABD0JS08</accession>
<dbReference type="AlphaFoldDB" id="A0ABD0JS08"/>
<dbReference type="EMBL" id="JACVVK020000350">
    <property type="protein sequence ID" value="KAK7477414.1"/>
    <property type="molecule type" value="Genomic_DNA"/>
</dbReference>
<dbReference type="Proteomes" id="UP001519460">
    <property type="component" value="Unassembled WGS sequence"/>
</dbReference>
<sequence length="88" mass="9759">MHAAASERPVSSIGHCVAGCRFCRASNPGTELRTALPRRRSISQYCPLLDRRGVRNASFWPELSDCVVVEYVSRRFVCEVLSLSSADT</sequence>
<evidence type="ECO:0000313" key="2">
    <source>
        <dbReference type="Proteomes" id="UP001519460"/>
    </source>
</evidence>
<gene>
    <name evidence="1" type="ORF">BaRGS_00031316</name>
</gene>
<protein>
    <submittedName>
        <fullName evidence="1">Uncharacterized protein</fullName>
    </submittedName>
</protein>
<evidence type="ECO:0000313" key="1">
    <source>
        <dbReference type="EMBL" id="KAK7477414.1"/>
    </source>
</evidence>
<reference evidence="1 2" key="1">
    <citation type="journal article" date="2023" name="Sci. Data">
        <title>Genome assembly of the Korean intertidal mud-creeper Batillaria attramentaria.</title>
        <authorList>
            <person name="Patra A.K."/>
            <person name="Ho P.T."/>
            <person name="Jun S."/>
            <person name="Lee S.J."/>
            <person name="Kim Y."/>
            <person name="Won Y.J."/>
        </authorList>
    </citation>
    <scope>NUCLEOTIDE SEQUENCE [LARGE SCALE GENOMIC DNA]</scope>
    <source>
        <strain evidence="1">Wonlab-2016</strain>
    </source>
</reference>
<comment type="caution">
    <text evidence="1">The sequence shown here is derived from an EMBL/GenBank/DDBJ whole genome shotgun (WGS) entry which is preliminary data.</text>
</comment>